<comment type="caution">
    <text evidence="3">The sequence shown here is derived from an EMBL/GenBank/DDBJ whole genome shotgun (WGS) entry which is preliminary data.</text>
</comment>
<feature type="chain" id="PRO_5007835890" evidence="2">
    <location>
        <begin position="20"/>
        <end position="180"/>
    </location>
</feature>
<gene>
    <name evidence="3" type="ORF">LEL_01732</name>
</gene>
<reference evidence="3 4" key="1">
    <citation type="journal article" date="2016" name="Genome Biol. Evol.">
        <title>Divergent and convergent evolution of fungal pathogenicity.</title>
        <authorList>
            <person name="Shang Y."/>
            <person name="Xiao G."/>
            <person name="Zheng P."/>
            <person name="Cen K."/>
            <person name="Zhan S."/>
            <person name="Wang C."/>
        </authorList>
    </citation>
    <scope>NUCLEOTIDE SEQUENCE [LARGE SCALE GENOMIC DNA]</scope>
    <source>
        <strain evidence="3 4">RCEF 1005</strain>
    </source>
</reference>
<name>A0A162JGI8_CORDF</name>
<accession>A0A162JGI8</accession>
<feature type="compositionally biased region" description="Low complexity" evidence="1">
    <location>
        <begin position="103"/>
        <end position="114"/>
    </location>
</feature>
<sequence length="180" mass="17561">MLRLANLTALLAAIAPALAMSPLSDAQYTETIGAQEIGSTAIYGTIVYSMNHCSVVHSTQCYTSLSTGGPAPPSSTSIGYSSSYTPPLPSYGEPSETITSGGSVPVPTHSTVSSGGSGENPPQTSSGSAPGGQTTGTLTVHGSGSSSTATHTPDVPTGAAAMGAAVMGNVFVAALAALAV</sequence>
<proteinExistence type="predicted"/>
<feature type="compositionally biased region" description="Low complexity" evidence="1">
    <location>
        <begin position="139"/>
        <end position="154"/>
    </location>
</feature>
<protein>
    <submittedName>
        <fullName evidence="3">Uncharacterized protein</fullName>
    </submittedName>
</protein>
<evidence type="ECO:0000313" key="4">
    <source>
        <dbReference type="Proteomes" id="UP000076881"/>
    </source>
</evidence>
<evidence type="ECO:0000256" key="2">
    <source>
        <dbReference type="SAM" id="SignalP"/>
    </source>
</evidence>
<dbReference type="Proteomes" id="UP000076881">
    <property type="component" value="Unassembled WGS sequence"/>
</dbReference>
<keyword evidence="2" id="KW-0732">Signal</keyword>
<feature type="compositionally biased region" description="Low complexity" evidence="1">
    <location>
        <begin position="64"/>
        <end position="85"/>
    </location>
</feature>
<dbReference type="OrthoDB" id="5103851at2759"/>
<feature type="region of interest" description="Disordered" evidence="1">
    <location>
        <begin position="64"/>
        <end position="154"/>
    </location>
</feature>
<feature type="signal peptide" evidence="2">
    <location>
        <begin position="1"/>
        <end position="19"/>
    </location>
</feature>
<dbReference type="AlphaFoldDB" id="A0A162JGI8"/>
<evidence type="ECO:0000313" key="3">
    <source>
        <dbReference type="EMBL" id="OAA82187.1"/>
    </source>
</evidence>
<organism evidence="3 4">
    <name type="scientific">Akanthomyces lecanii RCEF 1005</name>
    <dbReference type="NCBI Taxonomy" id="1081108"/>
    <lineage>
        <taxon>Eukaryota</taxon>
        <taxon>Fungi</taxon>
        <taxon>Dikarya</taxon>
        <taxon>Ascomycota</taxon>
        <taxon>Pezizomycotina</taxon>
        <taxon>Sordariomycetes</taxon>
        <taxon>Hypocreomycetidae</taxon>
        <taxon>Hypocreales</taxon>
        <taxon>Cordycipitaceae</taxon>
        <taxon>Akanthomyces</taxon>
        <taxon>Cordyceps confragosa</taxon>
    </lineage>
</organism>
<evidence type="ECO:0000256" key="1">
    <source>
        <dbReference type="SAM" id="MobiDB-lite"/>
    </source>
</evidence>
<dbReference type="EMBL" id="AZHF01000001">
    <property type="protein sequence ID" value="OAA82187.1"/>
    <property type="molecule type" value="Genomic_DNA"/>
</dbReference>
<keyword evidence="4" id="KW-1185">Reference proteome</keyword>